<dbReference type="AlphaFoldDB" id="A0A1E2S017"/>
<organism evidence="1 2">
    <name type="scientific">Methyloligella halotolerans</name>
    <dbReference type="NCBI Taxonomy" id="1177755"/>
    <lineage>
        <taxon>Bacteria</taxon>
        <taxon>Pseudomonadati</taxon>
        <taxon>Pseudomonadota</taxon>
        <taxon>Alphaproteobacteria</taxon>
        <taxon>Hyphomicrobiales</taxon>
        <taxon>Hyphomicrobiaceae</taxon>
        <taxon>Methyloligella</taxon>
    </lineage>
</organism>
<evidence type="ECO:0000313" key="2">
    <source>
        <dbReference type="Proteomes" id="UP000095087"/>
    </source>
</evidence>
<dbReference type="EMBL" id="MASI01000003">
    <property type="protein sequence ID" value="ODA67675.1"/>
    <property type="molecule type" value="Genomic_DNA"/>
</dbReference>
<protein>
    <submittedName>
        <fullName evidence="1">Uncharacterized protein</fullName>
    </submittedName>
</protein>
<name>A0A1E2S017_9HYPH</name>
<accession>A0A1E2S017</accession>
<evidence type="ECO:0000313" key="1">
    <source>
        <dbReference type="EMBL" id="ODA67675.1"/>
    </source>
</evidence>
<gene>
    <name evidence="1" type="ORF">A7A08_01710</name>
</gene>
<reference evidence="1 2" key="1">
    <citation type="submission" date="2016-07" db="EMBL/GenBank/DDBJ databases">
        <title>Draft genome sequence of Methyloligella halotolerans C2T (VKM B-2706T=CCUG 61687T=DSM 25045T), a halotolerant polyhydroxybutyrate accumulating methylotroph.</title>
        <authorList>
            <person name="Vasilenko O.V."/>
            <person name="Doronina N.V."/>
            <person name="Poroshina M.N."/>
            <person name="Tarlachkov S.V."/>
            <person name="Trotsenko Y.A."/>
        </authorList>
    </citation>
    <scope>NUCLEOTIDE SEQUENCE [LARGE SCALE GENOMIC DNA]</scope>
    <source>
        <strain evidence="1 2">VKM B-2706</strain>
    </source>
</reference>
<dbReference type="STRING" id="1177755.A7A08_01710"/>
<comment type="caution">
    <text evidence="1">The sequence shown here is derived from an EMBL/GenBank/DDBJ whole genome shotgun (WGS) entry which is preliminary data.</text>
</comment>
<sequence>MRAGQDPELFWKLTPRETQNILDGYVERLADQYNERAWLAWHTAWLTAYAPQKSTQFVKLKSLLHDAEPRSRPMQSMEEQISVAQMWAVALSGRG</sequence>
<dbReference type="Proteomes" id="UP000095087">
    <property type="component" value="Unassembled WGS sequence"/>
</dbReference>
<proteinExistence type="predicted"/>
<keyword evidence="2" id="KW-1185">Reference proteome</keyword>